<gene>
    <name evidence="2" type="ORF">EWB00_008909</name>
</gene>
<accession>A0A4Z2DSG7</accession>
<feature type="coiled-coil region" evidence="1">
    <location>
        <begin position="388"/>
        <end position="422"/>
    </location>
</feature>
<dbReference type="EMBL" id="SKCS01000050">
    <property type="protein sequence ID" value="TNN19435.1"/>
    <property type="molecule type" value="Genomic_DNA"/>
</dbReference>
<sequence length="645" mass="75738">MSITLSSFKKWLISELDSVFVEDLGQMLISVVMQEVENVWEEVICLFRNSTLLSQKEKLWPNMIKDLGKTIKEIFLEVQKTEIEYSSFMSLQNKIQQAIRDRVYIYKNSLNPNNKQCSSCEPVRKDDSNTHIHSSCLTNELSLEEFKGKMPHFNANNHTETSKIFCSDYKREYSQVNVTDALPDETLLNQIQAKPIISVTHQPSYIMKTFEDKVILTPDVRPTDRRCVSEILLQTMGPLWNDYTERFDEETNIQLDRNLPVVDENEEIFTNLINTINKDFNEMKFTSNTEDFKFAEIPAPDELDLKPIYETARRLFDNNFKSIHTDFSKSFLMDKSKWVLPFFKLYTDEDESKFRKSKILPSSKLDELFSQEVEKHKKGKKKIKKISCDNFEEKRAKILTELKNEEKKMDKLKTKLIKNQYKCDDAVLWKTGNDVITDNEINNYESLKSCEENINLLKSSLTNLVDTSPFCSIYRTGKETSEHQLSTLQQRLIIVWNKLKLSESERQNCLLKLCWKDLNETTYKENINKALELLEHVADYVERRETLLYKLAKIETEHLNQSKDCSLDNGHSELLCSNERDKVLKKLNKLDKVIEFTAKQLKTKFNYNLTFNGQVYLTKMIHDRSDLIYLIKEMCKDKEGQDNVK</sequence>
<dbReference type="PANTHER" id="PTHR16078">
    <property type="entry name" value="COILED-COIL DOMAIN-CONTAINING PROTEIN 87"/>
    <property type="match status" value="1"/>
</dbReference>
<comment type="caution">
    <text evidence="2">The sequence shown here is derived from an EMBL/GenBank/DDBJ whole genome shotgun (WGS) entry which is preliminary data.</text>
</comment>
<dbReference type="OrthoDB" id="67750at2759"/>
<evidence type="ECO:0000313" key="2">
    <source>
        <dbReference type="EMBL" id="TNN19435.1"/>
    </source>
</evidence>
<keyword evidence="3" id="KW-1185">Reference proteome</keyword>
<dbReference type="InterPro" id="IPR037383">
    <property type="entry name" value="CCDC87"/>
</dbReference>
<evidence type="ECO:0000256" key="1">
    <source>
        <dbReference type="SAM" id="Coils"/>
    </source>
</evidence>
<evidence type="ECO:0000313" key="3">
    <source>
        <dbReference type="Proteomes" id="UP000311919"/>
    </source>
</evidence>
<dbReference type="Proteomes" id="UP000311919">
    <property type="component" value="Unassembled WGS sequence"/>
</dbReference>
<keyword evidence="1" id="KW-0175">Coiled coil</keyword>
<proteinExistence type="predicted"/>
<dbReference type="AlphaFoldDB" id="A0A4Z2DSG7"/>
<protein>
    <submittedName>
        <fullName evidence="2">Coiled-coil domain-containing 87-like isoform X1</fullName>
    </submittedName>
</protein>
<name>A0A4Z2DSG7_SCHJA</name>
<organism evidence="2 3">
    <name type="scientific">Schistosoma japonicum</name>
    <name type="common">Blood fluke</name>
    <dbReference type="NCBI Taxonomy" id="6182"/>
    <lineage>
        <taxon>Eukaryota</taxon>
        <taxon>Metazoa</taxon>
        <taxon>Spiralia</taxon>
        <taxon>Lophotrochozoa</taxon>
        <taxon>Platyhelminthes</taxon>
        <taxon>Trematoda</taxon>
        <taxon>Digenea</taxon>
        <taxon>Strigeidida</taxon>
        <taxon>Schistosomatoidea</taxon>
        <taxon>Schistosomatidae</taxon>
        <taxon>Schistosoma</taxon>
    </lineage>
</organism>
<dbReference type="PANTHER" id="PTHR16078:SF1">
    <property type="entry name" value="COILED-COIL DOMAIN-CONTAINING PROTEIN 87"/>
    <property type="match status" value="1"/>
</dbReference>
<reference evidence="2 3" key="1">
    <citation type="submission" date="2019-03" db="EMBL/GenBank/DDBJ databases">
        <title>An improved genome assembly of the fluke Schistosoma japonicum.</title>
        <authorList>
            <person name="Hu W."/>
            <person name="Luo F."/>
            <person name="Yin M."/>
            <person name="Mo X."/>
            <person name="Sun C."/>
            <person name="Wu Q."/>
            <person name="Zhu B."/>
            <person name="Xiang M."/>
            <person name="Wang J."/>
            <person name="Wang Y."/>
            <person name="Zhang T."/>
            <person name="Xu B."/>
            <person name="Zheng H."/>
            <person name="Feng Z."/>
        </authorList>
    </citation>
    <scope>NUCLEOTIDE SEQUENCE [LARGE SCALE GENOMIC DNA]</scope>
    <source>
        <strain evidence="2">HuSjv2</strain>
        <tissue evidence="2">Worms</tissue>
    </source>
</reference>